<proteinExistence type="inferred from homology"/>
<feature type="domain" description="ArnT-like N-terminal" evidence="11">
    <location>
        <begin position="34"/>
        <end position="259"/>
    </location>
</feature>
<dbReference type="Pfam" id="PF16192">
    <property type="entry name" value="PMT_4TMC"/>
    <property type="match status" value="1"/>
</dbReference>
<dbReference type="InterPro" id="IPR032421">
    <property type="entry name" value="PMT_4TMC"/>
</dbReference>
<keyword evidence="14" id="KW-1185">Reference proteome</keyword>
<feature type="transmembrane region" description="Helical" evidence="10">
    <location>
        <begin position="422"/>
        <end position="439"/>
    </location>
</feature>
<evidence type="ECO:0000256" key="3">
    <source>
        <dbReference type="ARBA" id="ARBA00007222"/>
    </source>
</evidence>
<dbReference type="PANTHER" id="PTHR10050:SF46">
    <property type="entry name" value="PROTEIN O-MANNOSYL-TRANSFERASE 2"/>
    <property type="match status" value="1"/>
</dbReference>
<feature type="transmembrane region" description="Helical" evidence="10">
    <location>
        <begin position="398"/>
        <end position="415"/>
    </location>
</feature>
<dbReference type="Proteomes" id="UP001500390">
    <property type="component" value="Unassembled WGS sequence"/>
</dbReference>
<evidence type="ECO:0000256" key="9">
    <source>
        <dbReference type="ARBA" id="ARBA00093617"/>
    </source>
</evidence>
<protein>
    <recommendedName>
        <fullName evidence="9 10">Polyprenol-phosphate-mannose--protein mannosyltransferase</fullName>
        <ecNumber evidence="10">2.4.1.-</ecNumber>
    </recommendedName>
</protein>
<evidence type="ECO:0000256" key="2">
    <source>
        <dbReference type="ARBA" id="ARBA00004922"/>
    </source>
</evidence>
<evidence type="ECO:0000256" key="1">
    <source>
        <dbReference type="ARBA" id="ARBA00004127"/>
    </source>
</evidence>
<evidence type="ECO:0000256" key="10">
    <source>
        <dbReference type="RuleBase" id="RU367007"/>
    </source>
</evidence>
<feature type="transmembrane region" description="Helical" evidence="10">
    <location>
        <begin position="124"/>
        <end position="142"/>
    </location>
</feature>
<feature type="transmembrane region" description="Helical" evidence="10">
    <location>
        <begin position="445"/>
        <end position="469"/>
    </location>
</feature>
<evidence type="ECO:0000256" key="4">
    <source>
        <dbReference type="ARBA" id="ARBA00022676"/>
    </source>
</evidence>
<feature type="transmembrane region" description="Helical" evidence="10">
    <location>
        <begin position="24"/>
        <end position="43"/>
    </location>
</feature>
<dbReference type="EC" id="2.4.1.-" evidence="10"/>
<evidence type="ECO:0000256" key="7">
    <source>
        <dbReference type="ARBA" id="ARBA00022989"/>
    </source>
</evidence>
<feature type="transmembrane region" description="Helical" evidence="10">
    <location>
        <begin position="244"/>
        <end position="263"/>
    </location>
</feature>
<comment type="subcellular location">
    <subcellularLocation>
        <location evidence="10">Cell membrane</location>
    </subcellularLocation>
    <subcellularLocation>
        <location evidence="1">Endomembrane system</location>
        <topology evidence="1">Multi-pass membrane protein</topology>
    </subcellularLocation>
</comment>
<feature type="transmembrane region" description="Helical" evidence="10">
    <location>
        <begin position="148"/>
        <end position="164"/>
    </location>
</feature>
<comment type="caution">
    <text evidence="13">The sequence shown here is derived from an EMBL/GenBank/DDBJ whole genome shotgun (WGS) entry which is preliminary data.</text>
</comment>
<dbReference type="RefSeq" id="WP_159903251.1">
    <property type="nucleotide sequence ID" value="NZ_BAABFX010000020.1"/>
</dbReference>
<sequence>MNRTDELRLRLLGQRPVSLMTDTLWGWLGPGLIALVGGFLRFWNLDHPRALVFDETYYVKQATSMLRFGVEMRVLSTLKEPDKVFAGGNPDVFSTVDGDMVVHPPVGKWMLTAGQWVFGSDSGFGWRVSAAVVGTLSILIVGRVARRMFGSTALGCVAAFLLAFEGSHFVMSRTGILDIFVSFFALCGFAALLIDRDRSREVLAARVGALPRGTWPQGLGPWLGWRPWRWVAGLSLGLATSTKWSGLFFVAAFGLMTVWWDMGARRAAGVRRWGLGAIVKDGPFAALAMVGTTAVVYVASWIGWFRSDVGYHRQWHTFHPGEGVMWLPPVLRNWVKYHQDAFNFNTTLQTPHPYQSDPWTWILQLRPTSFYYESPTRGVAGCAVDQCSQAINPVGTITVWWVGVLALAVVVWWWLVRRDWRAGAIAAGILGGYLPWFVFADRTIYAFYAVAFEPWLVLAVTFVIGLFVGRREDDPQRWRTRWFIVGGYLLLTLAMFAFFHPIYVGETIPYDQWRWRMWLPSWI</sequence>
<gene>
    <name evidence="13" type="ORF">GCM10023153_11740</name>
</gene>
<keyword evidence="5 10" id="KW-0808">Transferase</keyword>
<comment type="pathway">
    <text evidence="2 10">Protein modification; protein glycosylation.</text>
</comment>
<evidence type="ECO:0000256" key="8">
    <source>
        <dbReference type="ARBA" id="ARBA00023136"/>
    </source>
</evidence>
<keyword evidence="7 10" id="KW-1133">Transmembrane helix</keyword>
<evidence type="ECO:0000256" key="5">
    <source>
        <dbReference type="ARBA" id="ARBA00022679"/>
    </source>
</evidence>
<keyword evidence="8 10" id="KW-0472">Membrane</keyword>
<evidence type="ECO:0000256" key="6">
    <source>
        <dbReference type="ARBA" id="ARBA00022692"/>
    </source>
</evidence>
<feature type="domain" description="Protein O-mannosyl-transferase C-terminal four TM" evidence="12">
    <location>
        <begin position="331"/>
        <end position="522"/>
    </location>
</feature>
<dbReference type="InterPro" id="IPR003342">
    <property type="entry name" value="ArnT-like_N"/>
</dbReference>
<keyword evidence="6 10" id="KW-0812">Transmembrane</keyword>
<evidence type="ECO:0000313" key="14">
    <source>
        <dbReference type="Proteomes" id="UP001500390"/>
    </source>
</evidence>
<feature type="transmembrane region" description="Helical" evidence="10">
    <location>
        <begin position="481"/>
        <end position="503"/>
    </location>
</feature>
<evidence type="ECO:0000313" key="13">
    <source>
        <dbReference type="EMBL" id="GAA4392598.1"/>
    </source>
</evidence>
<accession>A0ABP8JL88</accession>
<comment type="function">
    <text evidence="10">Protein O-mannosyltransferase that catalyzes the transfer of a single mannose residue from a polyprenol phospho-mannosyl lipidic donor to the hydroxyl group of selected serine and threonine residues in acceptor proteins.</text>
</comment>
<comment type="similarity">
    <text evidence="3 10">Belongs to the glycosyltransferase 39 family.</text>
</comment>
<reference evidence="14" key="1">
    <citation type="journal article" date="2019" name="Int. J. Syst. Evol. Microbiol.">
        <title>The Global Catalogue of Microorganisms (GCM) 10K type strain sequencing project: providing services to taxonomists for standard genome sequencing and annotation.</title>
        <authorList>
            <consortium name="The Broad Institute Genomics Platform"/>
            <consortium name="The Broad Institute Genome Sequencing Center for Infectious Disease"/>
            <person name="Wu L."/>
            <person name="Ma J."/>
        </authorList>
    </citation>
    <scope>NUCLEOTIDE SEQUENCE [LARGE SCALE GENOMIC DNA]</scope>
    <source>
        <strain evidence="14">JCM 17738</strain>
    </source>
</reference>
<evidence type="ECO:0000259" key="12">
    <source>
        <dbReference type="Pfam" id="PF16192"/>
    </source>
</evidence>
<dbReference type="EMBL" id="BAABFX010000020">
    <property type="protein sequence ID" value="GAA4392598.1"/>
    <property type="molecule type" value="Genomic_DNA"/>
</dbReference>
<keyword evidence="10" id="KW-1003">Cell membrane</keyword>
<dbReference type="Pfam" id="PF02366">
    <property type="entry name" value="PMT"/>
    <property type="match status" value="1"/>
</dbReference>
<dbReference type="InterPro" id="IPR027005">
    <property type="entry name" value="PMT-like"/>
</dbReference>
<name>A0ABP8JL88_9MICO</name>
<keyword evidence="4 10" id="KW-0328">Glycosyltransferase</keyword>
<evidence type="ECO:0000259" key="11">
    <source>
        <dbReference type="Pfam" id="PF02366"/>
    </source>
</evidence>
<feature type="transmembrane region" description="Helical" evidence="10">
    <location>
        <begin position="284"/>
        <end position="305"/>
    </location>
</feature>
<organism evidence="13 14">
    <name type="scientific">Ornithinibacter aureus</name>
    <dbReference type="NCBI Taxonomy" id="622664"/>
    <lineage>
        <taxon>Bacteria</taxon>
        <taxon>Bacillati</taxon>
        <taxon>Actinomycetota</taxon>
        <taxon>Actinomycetes</taxon>
        <taxon>Micrococcales</taxon>
        <taxon>Intrasporangiaceae</taxon>
        <taxon>Ornithinibacter</taxon>
    </lineage>
</organism>
<dbReference type="PANTHER" id="PTHR10050">
    <property type="entry name" value="DOLICHYL-PHOSPHATE-MANNOSE--PROTEIN MANNOSYLTRANSFERASE"/>
    <property type="match status" value="1"/>
</dbReference>
<feature type="transmembrane region" description="Helical" evidence="10">
    <location>
        <begin position="176"/>
        <end position="194"/>
    </location>
</feature>